<evidence type="ECO:0000313" key="4">
    <source>
        <dbReference type="Proteomes" id="UP000010121"/>
    </source>
</evidence>
<keyword evidence="4" id="KW-1185">Reference proteome</keyword>
<dbReference type="OrthoDB" id="9806939at2"/>
<dbReference type="Gene3D" id="2.40.30.170">
    <property type="match status" value="1"/>
</dbReference>
<dbReference type="InterPro" id="IPR006143">
    <property type="entry name" value="RND_pump_MFP"/>
</dbReference>
<reference evidence="3 4" key="1">
    <citation type="submission" date="2009-08" db="EMBL/GenBank/DDBJ databases">
        <title>The draft genome of Rhodobacter sp. SW2.</title>
        <authorList>
            <consortium name="US DOE Joint Genome Institute (JGI-PGF)"/>
            <person name="Lucas S."/>
            <person name="Copeland A."/>
            <person name="Lapidus A."/>
            <person name="Glavina del Rio T."/>
            <person name="Tice H."/>
            <person name="Bruce D."/>
            <person name="Goodwin L."/>
            <person name="Pitluck S."/>
            <person name="Larimer F."/>
            <person name="Land M.L."/>
            <person name="Hauser L."/>
            <person name="Emerson D."/>
        </authorList>
    </citation>
    <scope>NUCLEOTIDE SEQUENCE [LARGE SCALE GENOMIC DNA]</scope>
    <source>
        <strain evidence="3 4">SW2</strain>
    </source>
</reference>
<dbReference type="AlphaFoldDB" id="C8S1C2"/>
<evidence type="ECO:0000259" key="2">
    <source>
        <dbReference type="Pfam" id="PF25954"/>
    </source>
</evidence>
<dbReference type="Proteomes" id="UP000010121">
    <property type="component" value="Unassembled WGS sequence"/>
</dbReference>
<dbReference type="InterPro" id="IPR058792">
    <property type="entry name" value="Beta-barrel_RND_2"/>
</dbReference>
<name>C8S1C2_9RHOB</name>
<dbReference type="GO" id="GO:0015562">
    <property type="term" value="F:efflux transmembrane transporter activity"/>
    <property type="evidence" value="ECO:0007669"/>
    <property type="project" value="TreeGrafter"/>
</dbReference>
<sequence length="424" mass="44464">MSSAVSRFGTFFLAALAGGIVVWWLGGGTPAPEAPVAVAQANAFFTMRDQVVAVSQMPAAERVRLGGHVEPRHSVRLTAQAPGRVTYVAGQEGERLQAGQVAVALDDSGLQPEYRAAWATLSAEMARSQNAQTQLYHDLYGNRTSPLGGPLYDAYDRSSVPLYNMAQSFFGQMLPGLTGSPTTPFGSSSPMLTQQQAQKDWPVVNAARMAYEGQIAALAGAQAHIDMLDARLRDLRAVAPAQAAIMQRYVRVGDIVQPGQPLMDLADVDQLDLRIEVPLEQVANLRVGEQVPVTLGAVNLWAPVSQIFPGASDGQRTVTVRLALPADAPAAPGMFAVAWVTQPGGGSPSALAPAIPNSAIARRGSLPVAFAVDGRGTVEMRVLRLGEVQGPNTAVLSGLQTGESVVANPSADLKSGDSLAGSNR</sequence>
<dbReference type="PANTHER" id="PTHR30469:SF15">
    <property type="entry name" value="HLYD FAMILY OF SECRETION PROTEINS"/>
    <property type="match status" value="1"/>
</dbReference>
<dbReference type="Pfam" id="PF25954">
    <property type="entry name" value="Beta-barrel_RND_2"/>
    <property type="match status" value="1"/>
</dbReference>
<comment type="caution">
    <text evidence="3">The sequence shown here is derived from an EMBL/GenBank/DDBJ whole genome shotgun (WGS) entry which is preliminary data.</text>
</comment>
<dbReference type="Gene3D" id="2.40.50.100">
    <property type="match status" value="1"/>
</dbReference>
<dbReference type="RefSeq" id="WP_008030269.1">
    <property type="nucleotide sequence ID" value="NZ_ACYY01000010.1"/>
</dbReference>
<dbReference type="Gene3D" id="1.10.287.470">
    <property type="entry name" value="Helix hairpin bin"/>
    <property type="match status" value="1"/>
</dbReference>
<comment type="similarity">
    <text evidence="1">Belongs to the membrane fusion protein (MFP) (TC 8.A.1) family.</text>
</comment>
<evidence type="ECO:0000313" key="3">
    <source>
        <dbReference type="EMBL" id="EEW25320.1"/>
    </source>
</evidence>
<feature type="domain" description="CusB-like beta-barrel" evidence="2">
    <location>
        <begin position="273"/>
        <end position="338"/>
    </location>
</feature>
<dbReference type="SUPFAM" id="SSF111369">
    <property type="entry name" value="HlyD-like secretion proteins"/>
    <property type="match status" value="1"/>
</dbReference>
<dbReference type="NCBIfam" id="TIGR01730">
    <property type="entry name" value="RND_mfp"/>
    <property type="match status" value="1"/>
</dbReference>
<dbReference type="STRING" id="371731.Rsw2DRAFT_1850"/>
<dbReference type="EMBL" id="ACYY01000010">
    <property type="protein sequence ID" value="EEW25320.1"/>
    <property type="molecule type" value="Genomic_DNA"/>
</dbReference>
<dbReference type="GO" id="GO:1990281">
    <property type="term" value="C:efflux pump complex"/>
    <property type="evidence" value="ECO:0007669"/>
    <property type="project" value="TreeGrafter"/>
</dbReference>
<evidence type="ECO:0000256" key="1">
    <source>
        <dbReference type="ARBA" id="ARBA00009477"/>
    </source>
</evidence>
<dbReference type="eggNOG" id="COG0845">
    <property type="taxonomic scope" value="Bacteria"/>
</dbReference>
<accession>C8S1C2</accession>
<organism evidence="3 4">
    <name type="scientific">Rhodobacter ferrooxidans</name>
    <dbReference type="NCBI Taxonomy" id="371731"/>
    <lineage>
        <taxon>Bacteria</taxon>
        <taxon>Pseudomonadati</taxon>
        <taxon>Pseudomonadota</taxon>
        <taxon>Alphaproteobacteria</taxon>
        <taxon>Rhodobacterales</taxon>
        <taxon>Rhodobacter group</taxon>
        <taxon>Rhodobacter</taxon>
    </lineage>
</organism>
<dbReference type="PANTHER" id="PTHR30469">
    <property type="entry name" value="MULTIDRUG RESISTANCE PROTEIN MDTA"/>
    <property type="match status" value="1"/>
</dbReference>
<dbReference type="Gene3D" id="2.40.420.20">
    <property type="match status" value="1"/>
</dbReference>
<gene>
    <name evidence="3" type="ORF">Rsw2DRAFT_1850</name>
</gene>
<protein>
    <submittedName>
        <fullName evidence="3">Efflux transporter, RND family, MFP subunit</fullName>
    </submittedName>
</protein>
<proteinExistence type="inferred from homology"/>